<evidence type="ECO:0000313" key="2">
    <source>
        <dbReference type="EMBL" id="MDA5092563.1"/>
    </source>
</evidence>
<evidence type="ECO:0000256" key="1">
    <source>
        <dbReference type="SAM" id="Phobius"/>
    </source>
</evidence>
<protein>
    <submittedName>
        <fullName evidence="2">Uncharacterized protein</fullName>
    </submittedName>
</protein>
<feature type="transmembrane region" description="Helical" evidence="1">
    <location>
        <begin position="45"/>
        <end position="66"/>
    </location>
</feature>
<dbReference type="Proteomes" id="UP001528040">
    <property type="component" value="Unassembled WGS sequence"/>
</dbReference>
<name>A0ABT4VWE8_9RHOB</name>
<gene>
    <name evidence="2" type="ORF">O2N63_00470</name>
</gene>
<organism evidence="2 3">
    <name type="scientific">Aliiroseovarius salicola</name>
    <dbReference type="NCBI Taxonomy" id="3009082"/>
    <lineage>
        <taxon>Bacteria</taxon>
        <taxon>Pseudomonadati</taxon>
        <taxon>Pseudomonadota</taxon>
        <taxon>Alphaproteobacteria</taxon>
        <taxon>Rhodobacterales</taxon>
        <taxon>Paracoccaceae</taxon>
        <taxon>Aliiroseovarius</taxon>
    </lineage>
</organism>
<keyword evidence="1" id="KW-0812">Transmembrane</keyword>
<keyword evidence="1" id="KW-0472">Membrane</keyword>
<dbReference type="EMBL" id="JAQIIO010000001">
    <property type="protein sequence ID" value="MDA5092563.1"/>
    <property type="molecule type" value="Genomic_DNA"/>
</dbReference>
<sequence length="91" mass="10050">MSQAFADWRGLLREPEGALPLAACAAHPEVYEARKRGKILSDMHVPAVCMSFGVAPILTLGLCWWMKRSHLLNGVRTIGLMALNANHLLRV</sequence>
<accession>A0ABT4VWE8</accession>
<evidence type="ECO:0000313" key="3">
    <source>
        <dbReference type="Proteomes" id="UP001528040"/>
    </source>
</evidence>
<keyword evidence="3" id="KW-1185">Reference proteome</keyword>
<reference evidence="2 3" key="1">
    <citation type="submission" date="2023-01" db="EMBL/GenBank/DDBJ databases">
        <authorList>
            <person name="Yoon J.-W."/>
        </authorList>
    </citation>
    <scope>NUCLEOTIDE SEQUENCE [LARGE SCALE GENOMIC DNA]</scope>
    <source>
        <strain evidence="2 3">KMU-50</strain>
    </source>
</reference>
<dbReference type="RefSeq" id="WP_271052053.1">
    <property type="nucleotide sequence ID" value="NZ_JAQIIO010000001.1"/>
</dbReference>
<proteinExistence type="predicted"/>
<comment type="caution">
    <text evidence="2">The sequence shown here is derived from an EMBL/GenBank/DDBJ whole genome shotgun (WGS) entry which is preliminary data.</text>
</comment>
<keyword evidence="1" id="KW-1133">Transmembrane helix</keyword>